<sequence>MSYGLPTCRPIRLAALACAWLRSVTASRCDAYDVQVYVRAHDVSYASDATSLQHGADIFTSGVAPLSGSGSTQEALRLRLRMTVSVLRALVCFSVLDCGSSMRSMFIRPGDICVCRETAESMR</sequence>
<dbReference type="Proteomes" id="UP000256964">
    <property type="component" value="Unassembled WGS sequence"/>
</dbReference>
<feature type="chain" id="PRO_5016952148" description="Secreted protein" evidence="1">
    <location>
        <begin position="27"/>
        <end position="123"/>
    </location>
</feature>
<gene>
    <name evidence="2" type="ORF">OH76DRAFT_970957</name>
</gene>
<dbReference type="EMBL" id="KZ857384">
    <property type="protein sequence ID" value="RDX54493.1"/>
    <property type="molecule type" value="Genomic_DNA"/>
</dbReference>
<organism evidence="2 3">
    <name type="scientific">Lentinus brumalis</name>
    <dbReference type="NCBI Taxonomy" id="2498619"/>
    <lineage>
        <taxon>Eukaryota</taxon>
        <taxon>Fungi</taxon>
        <taxon>Dikarya</taxon>
        <taxon>Basidiomycota</taxon>
        <taxon>Agaricomycotina</taxon>
        <taxon>Agaricomycetes</taxon>
        <taxon>Polyporales</taxon>
        <taxon>Polyporaceae</taxon>
        <taxon>Lentinus</taxon>
    </lineage>
</organism>
<proteinExistence type="predicted"/>
<accession>A0A371DPM4</accession>
<reference evidence="2 3" key="1">
    <citation type="journal article" date="2018" name="Biotechnol. Biofuels">
        <title>Integrative visual omics of the white-rot fungus Polyporus brumalis exposes the biotechnological potential of its oxidative enzymes for delignifying raw plant biomass.</title>
        <authorList>
            <person name="Miyauchi S."/>
            <person name="Rancon A."/>
            <person name="Drula E."/>
            <person name="Hage H."/>
            <person name="Chaduli D."/>
            <person name="Favel A."/>
            <person name="Grisel S."/>
            <person name="Henrissat B."/>
            <person name="Herpoel-Gimbert I."/>
            <person name="Ruiz-Duenas F.J."/>
            <person name="Chevret D."/>
            <person name="Hainaut M."/>
            <person name="Lin J."/>
            <person name="Wang M."/>
            <person name="Pangilinan J."/>
            <person name="Lipzen A."/>
            <person name="Lesage-Meessen L."/>
            <person name="Navarro D."/>
            <person name="Riley R."/>
            <person name="Grigoriev I.V."/>
            <person name="Zhou S."/>
            <person name="Raouche S."/>
            <person name="Rosso M.N."/>
        </authorList>
    </citation>
    <scope>NUCLEOTIDE SEQUENCE [LARGE SCALE GENOMIC DNA]</scope>
    <source>
        <strain evidence="2 3">BRFM 1820</strain>
    </source>
</reference>
<evidence type="ECO:0000313" key="3">
    <source>
        <dbReference type="Proteomes" id="UP000256964"/>
    </source>
</evidence>
<feature type="signal peptide" evidence="1">
    <location>
        <begin position="1"/>
        <end position="26"/>
    </location>
</feature>
<keyword evidence="3" id="KW-1185">Reference proteome</keyword>
<dbReference type="AlphaFoldDB" id="A0A371DPM4"/>
<name>A0A371DPM4_9APHY</name>
<evidence type="ECO:0000313" key="2">
    <source>
        <dbReference type="EMBL" id="RDX54493.1"/>
    </source>
</evidence>
<evidence type="ECO:0000256" key="1">
    <source>
        <dbReference type="SAM" id="SignalP"/>
    </source>
</evidence>
<evidence type="ECO:0008006" key="4">
    <source>
        <dbReference type="Google" id="ProtNLM"/>
    </source>
</evidence>
<keyword evidence="1" id="KW-0732">Signal</keyword>
<protein>
    <recommendedName>
        <fullName evidence="4">Secreted protein</fullName>
    </recommendedName>
</protein>